<dbReference type="Pfam" id="PF08302">
    <property type="entry name" value="tRNA_lig_CPD"/>
    <property type="match status" value="1"/>
</dbReference>
<keyword evidence="7" id="KW-0255">Endonuclease</keyword>
<comment type="similarity">
    <text evidence="14 16">Belongs to the TRL1 family.</text>
</comment>
<dbReference type="FunFam" id="3.40.50.300:FF:001934">
    <property type="entry name" value="tRNA ligase"/>
    <property type="match status" value="1"/>
</dbReference>
<dbReference type="GO" id="GO:0005637">
    <property type="term" value="C:nuclear inner membrane"/>
    <property type="evidence" value="ECO:0007669"/>
    <property type="project" value="EnsemblFungi"/>
</dbReference>
<dbReference type="PANTHER" id="PTHR32004">
    <property type="entry name" value="TRNA LIGASE"/>
    <property type="match status" value="1"/>
</dbReference>
<evidence type="ECO:0000259" key="19">
    <source>
        <dbReference type="Pfam" id="PF08302"/>
    </source>
</evidence>
<dbReference type="PIRSF" id="PIRSF019634">
    <property type="entry name" value="tRNA_lig_yeast"/>
    <property type="match status" value="1"/>
</dbReference>
<evidence type="ECO:0000259" key="21">
    <source>
        <dbReference type="Pfam" id="PF09511"/>
    </source>
</evidence>
<proteinExistence type="inferred from homology"/>
<reference evidence="22 23" key="1">
    <citation type="journal article" date="2011" name="Proc. Natl. Acad. Sci. U.S.A.">
        <title>Evolutionary erosion of yeast sex chromosomes by mating-type switching accidents.</title>
        <authorList>
            <person name="Gordon J.L."/>
            <person name="Armisen D."/>
            <person name="Proux-Wera E."/>
            <person name="Oheigeartaigh S.S."/>
            <person name="Byrne K.P."/>
            <person name="Wolfe K.H."/>
        </authorList>
    </citation>
    <scope>NUCLEOTIDE SEQUENCE [LARGE SCALE GENOMIC DNA]</scope>
    <source>
        <strain evidence="23">ATCC 34711 / CBS 6284 / DSM 70876 / NBRC 10599 / NRRL Y-10934 / UCD 77-7</strain>
    </source>
</reference>
<dbReference type="GO" id="GO:0005524">
    <property type="term" value="F:ATP binding"/>
    <property type="evidence" value="ECO:0007669"/>
    <property type="project" value="UniProtKB-UniRule"/>
</dbReference>
<feature type="domain" description="T4 RNA ligase 1-like N-terminal" evidence="21">
    <location>
        <begin position="61"/>
        <end position="289"/>
    </location>
</feature>
<dbReference type="InterPro" id="IPR015966">
    <property type="entry name" value="tRNA_lig_kin_fungi"/>
</dbReference>
<evidence type="ECO:0000256" key="7">
    <source>
        <dbReference type="ARBA" id="ARBA00022759"/>
    </source>
</evidence>
<evidence type="ECO:0000256" key="6">
    <source>
        <dbReference type="ARBA" id="ARBA00022741"/>
    </source>
</evidence>
<evidence type="ECO:0000313" key="22">
    <source>
        <dbReference type="EMBL" id="CCH60093.1"/>
    </source>
</evidence>
<dbReference type="GO" id="GO:0051730">
    <property type="term" value="F:GTP-dependent polyribonucleotide 5'-hydroxyl-kinase activity"/>
    <property type="evidence" value="ECO:0007669"/>
    <property type="project" value="EnsemblFungi"/>
</dbReference>
<keyword evidence="10" id="KW-0067">ATP-binding</keyword>
<dbReference type="Pfam" id="PF09511">
    <property type="entry name" value="RNA_lig_T4_1"/>
    <property type="match status" value="1"/>
</dbReference>
<comment type="catalytic activity">
    <reaction evidence="12 16">
        <text>ATP + (ribonucleotide)n-3'-hydroxyl + 5'-phospho-(ribonucleotide)m = (ribonucleotide)n+m + AMP + diphosphate.</text>
        <dbReference type="EC" id="6.5.1.3"/>
    </reaction>
</comment>
<evidence type="ECO:0000256" key="18">
    <source>
        <dbReference type="SAM" id="MobiDB-lite"/>
    </source>
</evidence>
<dbReference type="FunCoup" id="I2H141">
    <property type="interactions" value="109"/>
</dbReference>
<dbReference type="EMBL" id="HE806318">
    <property type="protein sequence ID" value="CCH60093.1"/>
    <property type="molecule type" value="Genomic_DNA"/>
</dbReference>
<feature type="domain" description="tRNA ligase phosphodiesterase" evidence="19">
    <location>
        <begin position="562"/>
        <end position="838"/>
    </location>
</feature>
<sequence>MISAEEDVKHLVKALYTASELPSRGKSYSIQCNLFHSDQKVISWKFNEWDYGKNNIVLPCEARGLFISDDKENPRIIARGYDKFFSIDEVAKTKWDWIEKETKGPYEVTLKTNGCIIFISGLEDGSLVVCSKHSTGPRDDVNKNHAEAGELKLVEQLEKIKIDPKTLGAKLYENDITAVAEYCDDSFEEHILAYKDDSAGLYLHGINLNKPNFETWPINKVQEFGENFGFKPTEYVIKEDIKSLKSFLDNCSKTGSYNSKEVEGFVIRTHLFLDNSDFFFKFKFEEPYLMYRQWREVTKDYICTKSRVSRFKKHKFITNKYLDYVIPILDSDPILCEHYMSGFGIIELRNMFLKSYGMTGMEILSHEKLQELELKNAINYDKIDENTKFLIFPVAVIGCGKTTTALTLQNLFPKSWGVVQNDDITGKDKSELMKRSLALLSKPGMKCVVVDRNNHQFRERKELFSWLDELKEDYLPYDTNIKVIAWSFATIDSLDIIKEITKERILQRGDNHQSIKLNEYGEQKTFGIMSGFWKRLQPINSKSPPDEMFDLIIELTVSKDDSSLKNAKTVAQNLHLEFPILMPTIPTDLEFKEAFDKALSYKPTVRKNVGNNNKRNGKDNSYNSVNKKSVRKPNVHAVYYSATIAEQNELINTVVNLISESDINLSKKTSLLEYFDLNKYQREFHITLSHVSSAKNGTQFQKDMWSRYQQHYKPILKKLKDTPIKENVDPNASNILSIDVNDTLKFKLDKLYFDDKIMTATVKVDSECIYDPKGKLIPGLGCSNTVPHITVCILLEGTKPFYSNTLCDSVLANGVVDGIYCIKFNDPKEYNAAVRINL</sequence>
<feature type="domain" description="tRNA ligase kinase" evidence="20">
    <location>
        <begin position="390"/>
        <end position="557"/>
    </location>
</feature>
<dbReference type="InParanoid" id="I2H141"/>
<feature type="active site" description="N6-AMP-lysine intermediate" evidence="17">
    <location>
        <position position="111"/>
    </location>
</feature>
<evidence type="ECO:0000256" key="2">
    <source>
        <dbReference type="ARBA" id="ARBA00022598"/>
    </source>
</evidence>
<dbReference type="InterPro" id="IPR027417">
    <property type="entry name" value="P-loop_NTPase"/>
</dbReference>
<evidence type="ECO:0000256" key="3">
    <source>
        <dbReference type="ARBA" id="ARBA00022679"/>
    </source>
</evidence>
<keyword evidence="11" id="KW-0511">Multifunctional enzyme</keyword>
<dbReference type="GO" id="GO:0032056">
    <property type="term" value="P:positive regulation of translation in response to stress"/>
    <property type="evidence" value="ECO:0007669"/>
    <property type="project" value="EnsemblFungi"/>
</dbReference>
<gene>
    <name evidence="22" type="primary">TBLA0C02880</name>
    <name evidence="22" type="ORF">TBLA_0C02880</name>
</gene>
<dbReference type="GO" id="GO:0070966">
    <property type="term" value="P:nuclear-transcribed mRNA catabolic process, no-go decay"/>
    <property type="evidence" value="ECO:0007669"/>
    <property type="project" value="EnsemblFungi"/>
</dbReference>
<evidence type="ECO:0000256" key="17">
    <source>
        <dbReference type="PIRSR" id="PIRSR019634-50"/>
    </source>
</evidence>
<evidence type="ECO:0000256" key="1">
    <source>
        <dbReference type="ARBA" id="ARBA00012724"/>
    </source>
</evidence>
<evidence type="ECO:0000256" key="9">
    <source>
        <dbReference type="ARBA" id="ARBA00022801"/>
    </source>
</evidence>
<dbReference type="Gene3D" id="3.40.50.300">
    <property type="entry name" value="P-loop containing nucleotide triphosphate hydrolases"/>
    <property type="match status" value="1"/>
</dbReference>
<dbReference type="GO" id="GO:0004113">
    <property type="term" value="F:2',3'-cyclic-nucleotide 3'-phosphodiesterase activity"/>
    <property type="evidence" value="ECO:0007669"/>
    <property type="project" value="EnsemblFungi"/>
</dbReference>
<evidence type="ECO:0000256" key="13">
    <source>
        <dbReference type="ARBA" id="ARBA00055002"/>
    </source>
</evidence>
<dbReference type="GO" id="GO:2000622">
    <property type="term" value="P:regulation of nuclear-transcribed mRNA catabolic process, nonsense-mediated decay"/>
    <property type="evidence" value="ECO:0007669"/>
    <property type="project" value="EnsemblFungi"/>
</dbReference>
<organism evidence="22 23">
    <name type="scientific">Henningerozyma blattae (strain ATCC 34711 / CBS 6284 / DSM 70876 / NBRC 10599 / NRRL Y-10934 / UCD 77-7)</name>
    <name type="common">Yeast</name>
    <name type="synonym">Tetrapisispora blattae</name>
    <dbReference type="NCBI Taxonomy" id="1071380"/>
    <lineage>
        <taxon>Eukaryota</taxon>
        <taxon>Fungi</taxon>
        <taxon>Dikarya</taxon>
        <taxon>Ascomycota</taxon>
        <taxon>Saccharomycotina</taxon>
        <taxon>Saccharomycetes</taxon>
        <taxon>Saccharomycetales</taxon>
        <taxon>Saccharomycetaceae</taxon>
        <taxon>Henningerozyma</taxon>
    </lineage>
</organism>
<dbReference type="Proteomes" id="UP000002866">
    <property type="component" value="Chromosome 3"/>
</dbReference>
<keyword evidence="6" id="KW-0547">Nucleotide-binding</keyword>
<keyword evidence="4 16" id="KW-0819">tRNA processing</keyword>
<dbReference type="GeneID" id="14495073"/>
<evidence type="ECO:0000256" key="16">
    <source>
        <dbReference type="PIRNR" id="PIRNR019634"/>
    </source>
</evidence>
<dbReference type="GO" id="GO:0006388">
    <property type="term" value="P:tRNA splicing, via endonucleolytic cleavage and ligation"/>
    <property type="evidence" value="ECO:0007669"/>
    <property type="project" value="UniProtKB-UniRule"/>
</dbReference>
<feature type="region of interest" description="Disordered" evidence="18">
    <location>
        <begin position="606"/>
        <end position="626"/>
    </location>
</feature>
<dbReference type="InterPro" id="IPR012387">
    <property type="entry name" value="Trl1_fun"/>
</dbReference>
<evidence type="ECO:0000256" key="12">
    <source>
        <dbReference type="ARBA" id="ARBA00034038"/>
    </source>
</evidence>
<keyword evidence="2 16" id="KW-0436">Ligase</keyword>
<accession>I2H141</accession>
<dbReference type="OrthoDB" id="276239at2759"/>
<keyword evidence="9" id="KW-0378">Hydrolase</keyword>
<keyword evidence="5" id="KW-0540">Nuclease</keyword>
<dbReference type="EC" id="6.5.1.3" evidence="1 16"/>
<evidence type="ECO:0000256" key="5">
    <source>
        <dbReference type="ARBA" id="ARBA00022722"/>
    </source>
</evidence>
<dbReference type="GO" id="GO:0005737">
    <property type="term" value="C:cytoplasm"/>
    <property type="evidence" value="ECO:0007669"/>
    <property type="project" value="EnsemblFungi"/>
</dbReference>
<dbReference type="AlphaFoldDB" id="I2H141"/>
<evidence type="ECO:0000256" key="10">
    <source>
        <dbReference type="ARBA" id="ARBA00022840"/>
    </source>
</evidence>
<dbReference type="GO" id="GO:0036498">
    <property type="term" value="P:IRE1-mediated unfolded protein response"/>
    <property type="evidence" value="ECO:0007669"/>
    <property type="project" value="EnsemblFungi"/>
</dbReference>
<dbReference type="KEGG" id="tbl:TBLA_0C02880"/>
<keyword evidence="23" id="KW-1185">Reference proteome</keyword>
<keyword evidence="8" id="KW-0418">Kinase</keyword>
<dbReference type="RefSeq" id="XP_004179612.1">
    <property type="nucleotide sequence ID" value="XM_004179564.1"/>
</dbReference>
<dbReference type="InterPro" id="IPR015965">
    <property type="entry name" value="tRNA_lig_PDEase"/>
</dbReference>
<evidence type="ECO:0000256" key="14">
    <source>
        <dbReference type="ARBA" id="ARBA00061627"/>
    </source>
</evidence>
<evidence type="ECO:0000256" key="15">
    <source>
        <dbReference type="ARBA" id="ARBA00073988"/>
    </source>
</evidence>
<comment type="function">
    <text evidence="13">One of the two proteins required for the splicing of precursor tRNA molecules containing introns. The ligation activity requires three enzymatic activities: phosphorylation of the 5' terminus of the 3' half-tRNA in the presence of ATP, opening of the 2'3'-cyclic phosphodiester bond of the 5' half-tRNA leaving a 2'-phosphomonoester and ligation of the two tRNA halves in an ATP-dependent reaction.</text>
</comment>
<name>I2H141_HENB6</name>
<keyword evidence="3" id="KW-0808">Transferase</keyword>
<dbReference type="GO" id="GO:0004519">
    <property type="term" value="F:endonuclease activity"/>
    <property type="evidence" value="ECO:0007669"/>
    <property type="project" value="UniProtKB-KW"/>
</dbReference>
<dbReference type="HOGENOM" id="CLU_010316_1_0_1"/>
<dbReference type="GO" id="GO:0003972">
    <property type="term" value="F:RNA ligase (ATP) activity"/>
    <property type="evidence" value="ECO:0007669"/>
    <property type="project" value="UniProtKB-UniRule"/>
</dbReference>
<evidence type="ECO:0000256" key="11">
    <source>
        <dbReference type="ARBA" id="ARBA00023268"/>
    </source>
</evidence>
<evidence type="ECO:0000256" key="4">
    <source>
        <dbReference type="ARBA" id="ARBA00022694"/>
    </source>
</evidence>
<dbReference type="OMA" id="FQDWDYK"/>
<dbReference type="Pfam" id="PF08303">
    <property type="entry name" value="tRNA_lig_kinase"/>
    <property type="match status" value="1"/>
</dbReference>
<evidence type="ECO:0000256" key="8">
    <source>
        <dbReference type="ARBA" id="ARBA00022777"/>
    </source>
</evidence>
<dbReference type="eggNOG" id="ENOG502QQB9">
    <property type="taxonomic scope" value="Eukaryota"/>
</dbReference>
<evidence type="ECO:0000259" key="20">
    <source>
        <dbReference type="Pfam" id="PF08303"/>
    </source>
</evidence>
<dbReference type="STRING" id="1071380.I2H141"/>
<evidence type="ECO:0000313" key="23">
    <source>
        <dbReference type="Proteomes" id="UP000002866"/>
    </source>
</evidence>
<dbReference type="InterPro" id="IPR019039">
    <property type="entry name" value="T4-Rnl1-like_N"/>
</dbReference>
<protein>
    <recommendedName>
        <fullName evidence="15 16">tRNA ligase</fullName>
        <ecNumber evidence="1 16">6.5.1.3</ecNumber>
    </recommendedName>
</protein>
<dbReference type="PANTHER" id="PTHR32004:SF1">
    <property type="entry name" value="TRNA LIGASE"/>
    <property type="match status" value="1"/>
</dbReference>